<evidence type="ECO:0000256" key="3">
    <source>
        <dbReference type="ARBA" id="ARBA00022475"/>
    </source>
</evidence>
<organism evidence="11 12">
    <name type="scientific">Mycobacterium hippophais</name>
    <dbReference type="NCBI Taxonomy" id="3016340"/>
    <lineage>
        <taxon>Bacteria</taxon>
        <taxon>Bacillati</taxon>
        <taxon>Actinomycetota</taxon>
        <taxon>Actinomycetes</taxon>
        <taxon>Mycobacteriales</taxon>
        <taxon>Mycobacteriaceae</taxon>
        <taxon>Mycobacterium</taxon>
    </lineage>
</organism>
<dbReference type="PANTHER" id="PTHR40765">
    <property type="entry name" value="ESX-2 SECRETION SYSTEM ATPASE ECCB2"/>
    <property type="match status" value="1"/>
</dbReference>
<evidence type="ECO:0000256" key="5">
    <source>
        <dbReference type="ARBA" id="ARBA00022741"/>
    </source>
</evidence>
<keyword evidence="8 10" id="KW-1133">Transmembrane helix</keyword>
<accession>A0ABT4PUD4</accession>
<dbReference type="InterPro" id="IPR044857">
    <property type="entry name" value="T7SS_EccB_R1"/>
</dbReference>
<sequence>MPAPITTRAQVNGYRFLLRRLEHALIRGDSRMIHDPMRGQKRSLLVGLVLGIVIVGACAILAFFKPQPSVGDAQILLSESNGALFVRIGDRAHPALNLASARLIAGSSDKPAAVDDRKLSALERGPLVGIVGAPTTIAGGDDMATSHWTVCDTTTSPAAVDSTGSRAMSTTVLANPPVLSGEVHAAGDEEAVLVEADGAAYLLYGGVRAPVDLADPVLVAALHLTGAEPRSISPGLLNAFSLVPPVTAVTVPGAGAPAPAPLPESVRVGSVIRTTETSGERLFVVLADGIQPVTPATADIIRYGDPTAEDEPEAVSPALLTGLPQVSGLAVAHYPERTPELAAVDAAPVVCFGWARGNTEGTARAALLVGRRLPIPDRATTVPLATGDGSGPATDAVYLKAGTGEYIRAVGGEPDAGAMGQLFYVTDTGQRYHIRDAGAAKSLGVQGVADPTAPPGDATLPQLAPWPVLSLLPPGPELSQQAALIAHDGIAADPRGRGLNPPSN</sequence>
<evidence type="ECO:0000313" key="12">
    <source>
        <dbReference type="Proteomes" id="UP001142153"/>
    </source>
</evidence>
<dbReference type="InterPro" id="IPR042485">
    <property type="entry name" value="T7SS_EccB_R3"/>
</dbReference>
<feature type="transmembrane region" description="Helical" evidence="10">
    <location>
        <begin position="44"/>
        <end position="64"/>
    </location>
</feature>
<dbReference type="NCBIfam" id="TIGR03919">
    <property type="entry name" value="T7SS_EccB"/>
    <property type="match status" value="1"/>
</dbReference>
<keyword evidence="7" id="KW-0067">ATP-binding</keyword>
<keyword evidence="6" id="KW-0378">Hydrolase</keyword>
<comment type="subcellular location">
    <subcellularLocation>
        <location evidence="1">Cell membrane</location>
        <topology evidence="1">Single-pass membrane protein</topology>
    </subcellularLocation>
</comment>
<dbReference type="Proteomes" id="UP001142153">
    <property type="component" value="Unassembled WGS sequence"/>
</dbReference>
<protein>
    <submittedName>
        <fullName evidence="11">Type VII secretion protein EccB</fullName>
    </submittedName>
</protein>
<comment type="similarity">
    <text evidence="2">Belongs to the EccB family.</text>
</comment>
<evidence type="ECO:0000256" key="2">
    <source>
        <dbReference type="ARBA" id="ARBA00008149"/>
    </source>
</evidence>
<keyword evidence="12" id="KW-1185">Reference proteome</keyword>
<gene>
    <name evidence="11" type="primary">eccB</name>
    <name evidence="11" type="ORF">O6P37_15030</name>
</gene>
<dbReference type="Gene3D" id="2.40.50.910">
    <property type="entry name" value="Type VII secretion system EccB, repeat 3 domain"/>
    <property type="match status" value="1"/>
</dbReference>
<keyword evidence="5" id="KW-0547">Nucleotide-binding</keyword>
<evidence type="ECO:0000256" key="4">
    <source>
        <dbReference type="ARBA" id="ARBA00022692"/>
    </source>
</evidence>
<evidence type="ECO:0000313" key="11">
    <source>
        <dbReference type="EMBL" id="MCZ8380185.1"/>
    </source>
</evidence>
<keyword evidence="9 10" id="KW-0472">Membrane</keyword>
<proteinExistence type="inferred from homology"/>
<evidence type="ECO:0000256" key="8">
    <source>
        <dbReference type="ARBA" id="ARBA00022989"/>
    </source>
</evidence>
<dbReference type="PANTHER" id="PTHR40765:SF2">
    <property type="entry name" value="ESX-2 SECRETION SYSTEM ATPASE ECCB2"/>
    <property type="match status" value="1"/>
</dbReference>
<evidence type="ECO:0000256" key="10">
    <source>
        <dbReference type="SAM" id="Phobius"/>
    </source>
</evidence>
<reference evidence="11" key="1">
    <citation type="submission" date="2022-12" db="EMBL/GenBank/DDBJ databases">
        <authorList>
            <person name="Deng Y."/>
            <person name="Zhang Y.-Q."/>
        </authorList>
    </citation>
    <scope>NUCLEOTIDE SEQUENCE</scope>
    <source>
        <strain evidence="11">CPCC 205372</strain>
    </source>
</reference>
<dbReference type="Gene3D" id="3.30.2390.20">
    <property type="entry name" value="Type VII secretion system EccB, repeat 1 domain"/>
    <property type="match status" value="1"/>
</dbReference>
<dbReference type="RefSeq" id="WP_269894841.1">
    <property type="nucleotide sequence ID" value="NZ_JAPZPY010000006.1"/>
</dbReference>
<keyword evidence="3" id="KW-1003">Cell membrane</keyword>
<dbReference type="Pfam" id="PF05108">
    <property type="entry name" value="T7SS_ESX1_EccB"/>
    <property type="match status" value="1"/>
</dbReference>
<evidence type="ECO:0000256" key="7">
    <source>
        <dbReference type="ARBA" id="ARBA00022840"/>
    </source>
</evidence>
<dbReference type="EMBL" id="JAPZPY010000006">
    <property type="protein sequence ID" value="MCZ8380185.1"/>
    <property type="molecule type" value="Genomic_DNA"/>
</dbReference>
<evidence type="ECO:0000256" key="6">
    <source>
        <dbReference type="ARBA" id="ARBA00022801"/>
    </source>
</evidence>
<comment type="caution">
    <text evidence="11">The sequence shown here is derived from an EMBL/GenBank/DDBJ whole genome shotgun (WGS) entry which is preliminary data.</text>
</comment>
<evidence type="ECO:0000256" key="9">
    <source>
        <dbReference type="ARBA" id="ARBA00023136"/>
    </source>
</evidence>
<keyword evidence="4 10" id="KW-0812">Transmembrane</keyword>
<dbReference type="InterPro" id="IPR007795">
    <property type="entry name" value="T7SS_EccB"/>
</dbReference>
<name>A0ABT4PUD4_9MYCO</name>
<evidence type="ECO:0000256" key="1">
    <source>
        <dbReference type="ARBA" id="ARBA00004162"/>
    </source>
</evidence>